<dbReference type="InterPro" id="IPR036691">
    <property type="entry name" value="Endo/exonu/phosph_ase_sf"/>
</dbReference>
<sequence>MAPAARILTWNIEWGRRGPAAIANMRHVIEALSPDIICLTEMTLDFVPAAGHLITASEDWGYPLVEGRRKVALWSREPWSEVDAFGNAALPKGRFIAGETVTPIGPLQVIGVCIPWHGDHVSSGRRDSTNWQQHEAFLTGLAEVLAARTNRVVLVGDFNQAIPPARQPRRVVAALEAALAPHLRIATAGPLPPLDRPVIDHIGHTMDLTPRRVQATPNGPVEGPAWTDHLGALVELEATA</sequence>
<reference evidence="2 3" key="1">
    <citation type="journal article" date="2020" name="Microorganisms">
        <title>Osmotic Adaptation and Compatible Solute Biosynthesis of Phototrophic Bacteria as Revealed from Genome Analyses.</title>
        <authorList>
            <person name="Imhoff J.F."/>
            <person name="Rahn T."/>
            <person name="Kunzel S."/>
            <person name="Keller A."/>
            <person name="Neulinger S.C."/>
        </authorList>
    </citation>
    <scope>NUCLEOTIDE SEQUENCE [LARGE SCALE GENOMIC DNA]</scope>
    <source>
        <strain evidence="2 3">DSM 15382</strain>
    </source>
</reference>
<accession>A0ABS1CUH8</accession>
<comment type="caution">
    <text evidence="2">The sequence shown here is derived from an EMBL/GenBank/DDBJ whole genome shotgun (WGS) entry which is preliminary data.</text>
</comment>
<evidence type="ECO:0000313" key="3">
    <source>
        <dbReference type="Proteomes" id="UP000697995"/>
    </source>
</evidence>
<gene>
    <name evidence="2" type="ORF">CKO45_07090</name>
</gene>
<evidence type="ECO:0000313" key="2">
    <source>
        <dbReference type="EMBL" id="MBK1657993.1"/>
    </source>
</evidence>
<name>A0ABS1CUH8_9PROT</name>
<protein>
    <recommendedName>
        <fullName evidence="1">Endonuclease/exonuclease/phosphatase domain-containing protein</fullName>
    </recommendedName>
</protein>
<keyword evidence="3" id="KW-1185">Reference proteome</keyword>
<dbReference type="Pfam" id="PF03372">
    <property type="entry name" value="Exo_endo_phos"/>
    <property type="match status" value="1"/>
</dbReference>
<dbReference type="RefSeq" id="WP_133217926.1">
    <property type="nucleotide sequence ID" value="NZ_NRSG01000035.1"/>
</dbReference>
<organism evidence="2 3">
    <name type="scientific">Paracraurococcus ruber</name>
    <dbReference type="NCBI Taxonomy" id="77675"/>
    <lineage>
        <taxon>Bacteria</taxon>
        <taxon>Pseudomonadati</taxon>
        <taxon>Pseudomonadota</taxon>
        <taxon>Alphaproteobacteria</taxon>
        <taxon>Acetobacterales</taxon>
        <taxon>Roseomonadaceae</taxon>
        <taxon>Paracraurococcus</taxon>
    </lineage>
</organism>
<dbReference type="Proteomes" id="UP000697995">
    <property type="component" value="Unassembled WGS sequence"/>
</dbReference>
<dbReference type="SUPFAM" id="SSF56219">
    <property type="entry name" value="DNase I-like"/>
    <property type="match status" value="1"/>
</dbReference>
<dbReference type="Gene3D" id="3.60.10.10">
    <property type="entry name" value="Endonuclease/exonuclease/phosphatase"/>
    <property type="match status" value="1"/>
</dbReference>
<feature type="domain" description="Endonuclease/exonuclease/phosphatase" evidence="1">
    <location>
        <begin position="8"/>
        <end position="161"/>
    </location>
</feature>
<dbReference type="InterPro" id="IPR005135">
    <property type="entry name" value="Endo/exonuclease/phosphatase"/>
</dbReference>
<proteinExistence type="predicted"/>
<dbReference type="EMBL" id="NRSG01000035">
    <property type="protein sequence ID" value="MBK1657993.1"/>
    <property type="molecule type" value="Genomic_DNA"/>
</dbReference>
<evidence type="ECO:0000259" key="1">
    <source>
        <dbReference type="Pfam" id="PF03372"/>
    </source>
</evidence>